<sequence length="165" mass="19651">MDMEREEEWERHQSSTPLLLFSNNMEVKELISTFASPTIPQIYTSNVFIETSNDFGNWVHCEESYENSSPMDLDRMTRVMILGWKKKALRCCFRVQIINNNGFLIEFSKLDDFTFVFLLLRFFEIDTLNISNETNNGFRLENESFWMLLVVRIIDNNRFLIDDFS</sequence>
<gene>
    <name evidence="1" type="ORF">Fot_37260</name>
</gene>
<evidence type="ECO:0000313" key="2">
    <source>
        <dbReference type="Proteomes" id="UP001604277"/>
    </source>
</evidence>
<dbReference type="EMBL" id="JBFOLJ010000010">
    <property type="protein sequence ID" value="KAL2503412.1"/>
    <property type="molecule type" value="Genomic_DNA"/>
</dbReference>
<reference evidence="2" key="1">
    <citation type="submission" date="2024-07" db="EMBL/GenBank/DDBJ databases">
        <title>Two chromosome-level genome assemblies of Korean endemic species Abeliophyllum distichum and Forsythia ovata (Oleaceae).</title>
        <authorList>
            <person name="Jang H."/>
        </authorList>
    </citation>
    <scope>NUCLEOTIDE SEQUENCE [LARGE SCALE GENOMIC DNA]</scope>
</reference>
<dbReference type="Proteomes" id="UP001604277">
    <property type="component" value="Unassembled WGS sequence"/>
</dbReference>
<proteinExistence type="predicted"/>
<protein>
    <submittedName>
        <fullName evidence="1">Uncharacterized protein</fullName>
    </submittedName>
</protein>
<organism evidence="1 2">
    <name type="scientific">Forsythia ovata</name>
    <dbReference type="NCBI Taxonomy" id="205694"/>
    <lineage>
        <taxon>Eukaryota</taxon>
        <taxon>Viridiplantae</taxon>
        <taxon>Streptophyta</taxon>
        <taxon>Embryophyta</taxon>
        <taxon>Tracheophyta</taxon>
        <taxon>Spermatophyta</taxon>
        <taxon>Magnoliopsida</taxon>
        <taxon>eudicotyledons</taxon>
        <taxon>Gunneridae</taxon>
        <taxon>Pentapetalae</taxon>
        <taxon>asterids</taxon>
        <taxon>lamiids</taxon>
        <taxon>Lamiales</taxon>
        <taxon>Oleaceae</taxon>
        <taxon>Forsythieae</taxon>
        <taxon>Forsythia</taxon>
    </lineage>
</organism>
<dbReference type="AlphaFoldDB" id="A0ABD1SRS9"/>
<name>A0ABD1SRS9_9LAMI</name>
<comment type="caution">
    <text evidence="1">The sequence shown here is derived from an EMBL/GenBank/DDBJ whole genome shotgun (WGS) entry which is preliminary data.</text>
</comment>
<accession>A0ABD1SRS9</accession>
<keyword evidence="2" id="KW-1185">Reference proteome</keyword>
<evidence type="ECO:0000313" key="1">
    <source>
        <dbReference type="EMBL" id="KAL2503412.1"/>
    </source>
</evidence>